<sequence>MGQSGCPLRGLLLLALIGRPGCLAVVQISVPAQLEVLLGSPVTIPCTHSITGSPDTRLVEWFITDRDGERRRVAYSEGDRGEVDQGTEYSDRVHMDPDLSLVLLKADVSDERAFSCQVTAGAAGSAEGVAQLRVYEPPEPPELTANPGILSVMERSVSEIATCSSRNANPSPTISWFKDGARLEAPTERNDDMYVVSRSVKEASGLQSVSSTLYLRPSKADKDAQFQCLVQYPLPQGKVGNTTSERFSLVLHYFTENVEFLLESPLVIKEGDDVRLRCRGDGQPEPEYIFYRVQASKVMELATKQDGVLTLPSVSRANSGTYRCQVLDFDSPPEVQLEKEVTIHVNYLDPLTLHPGRRVTVPLGGDVTLTCSGQGSQPPKLVWRKGKERVAHGGTHTLHSVSYHVAGTYTCEASVPSVPGLQRDQTVQVTVEGKPEMEERPTQHRLPGEGQHIQLTCSAVGHPEPELSWSLPGVKPVVSGTGNRVTSEVTVEVTAALAKSGIWCQARNRFGEATQHFTLEIGTQASGLTTPSLPAAGGPEPQGGSGAAVVAVVVCVLLLLLIVGFFYCMQRRGHLPCGAGEKRSLTPKEGGAEDPAVEMKTDKRNEQTGLLSPSGGAGGGDGGHEKAGGITQCLWSLCTSSPSCLQLPLLHFPAAGVLMASAMPRSEGEPLIPGLQGLQLSAYTGWQEPHCQHSLGIGL</sequence>
<evidence type="ECO:0000256" key="7">
    <source>
        <dbReference type="ARBA" id="ARBA00023180"/>
    </source>
</evidence>
<keyword evidence="4 10" id="KW-1133">Transmembrane helix</keyword>
<keyword evidence="8" id="KW-0393">Immunoglobulin domain</keyword>
<keyword evidence="14" id="KW-1185">Reference proteome</keyword>
<dbReference type="PROSITE" id="PS50835">
    <property type="entry name" value="IG_LIKE"/>
    <property type="match status" value="5"/>
</dbReference>
<evidence type="ECO:0000256" key="1">
    <source>
        <dbReference type="ARBA" id="ARBA00004479"/>
    </source>
</evidence>
<dbReference type="SUPFAM" id="SSF48726">
    <property type="entry name" value="Immunoglobulin"/>
    <property type="match status" value="5"/>
</dbReference>
<dbReference type="InterPro" id="IPR036179">
    <property type="entry name" value="Ig-like_dom_sf"/>
</dbReference>
<evidence type="ECO:0000256" key="3">
    <source>
        <dbReference type="ARBA" id="ARBA00022737"/>
    </source>
</evidence>
<name>A0A9D3WPQ5_9SAUR</name>
<organism evidence="13 14">
    <name type="scientific">Mauremys mutica</name>
    <name type="common">yellowpond turtle</name>
    <dbReference type="NCBI Taxonomy" id="74926"/>
    <lineage>
        <taxon>Eukaryota</taxon>
        <taxon>Metazoa</taxon>
        <taxon>Chordata</taxon>
        <taxon>Craniata</taxon>
        <taxon>Vertebrata</taxon>
        <taxon>Euteleostomi</taxon>
        <taxon>Archelosauria</taxon>
        <taxon>Testudinata</taxon>
        <taxon>Testudines</taxon>
        <taxon>Cryptodira</taxon>
        <taxon>Durocryptodira</taxon>
        <taxon>Testudinoidea</taxon>
        <taxon>Geoemydidae</taxon>
        <taxon>Geoemydinae</taxon>
        <taxon>Mauremys</taxon>
    </lineage>
</organism>
<feature type="domain" description="Ig-like" evidence="12">
    <location>
        <begin position="435"/>
        <end position="520"/>
    </location>
</feature>
<evidence type="ECO:0000313" key="13">
    <source>
        <dbReference type="EMBL" id="KAH1164606.1"/>
    </source>
</evidence>
<dbReference type="InterPro" id="IPR051116">
    <property type="entry name" value="Surface_Rcpt/Adhesion_Mol"/>
</dbReference>
<dbReference type="Pfam" id="PF08205">
    <property type="entry name" value="C2-set_2"/>
    <property type="match status" value="1"/>
</dbReference>
<keyword evidence="5 10" id="KW-0472">Membrane</keyword>
<accession>A0A9D3WPQ5</accession>
<gene>
    <name evidence="13" type="ORF">KIL84_004966</name>
</gene>
<dbReference type="SMART" id="SM00408">
    <property type="entry name" value="IGc2"/>
    <property type="match status" value="4"/>
</dbReference>
<dbReference type="Gene3D" id="2.60.40.10">
    <property type="entry name" value="Immunoglobulins"/>
    <property type="match status" value="5"/>
</dbReference>
<protein>
    <recommendedName>
        <fullName evidence="12">Ig-like domain-containing protein</fullName>
    </recommendedName>
</protein>
<dbReference type="InterPro" id="IPR003599">
    <property type="entry name" value="Ig_sub"/>
</dbReference>
<keyword evidence="6" id="KW-1015">Disulfide bond</keyword>
<evidence type="ECO:0000256" key="9">
    <source>
        <dbReference type="SAM" id="MobiDB-lite"/>
    </source>
</evidence>
<dbReference type="InterPro" id="IPR013162">
    <property type="entry name" value="CD80_C2-set"/>
</dbReference>
<evidence type="ECO:0000256" key="8">
    <source>
        <dbReference type="ARBA" id="ARBA00023319"/>
    </source>
</evidence>
<dbReference type="InterPro" id="IPR013098">
    <property type="entry name" value="Ig_I-set"/>
</dbReference>
<evidence type="ECO:0000256" key="10">
    <source>
        <dbReference type="SAM" id="Phobius"/>
    </source>
</evidence>
<feature type="transmembrane region" description="Helical" evidence="10">
    <location>
        <begin position="547"/>
        <end position="568"/>
    </location>
</feature>
<evidence type="ECO:0000256" key="11">
    <source>
        <dbReference type="SAM" id="SignalP"/>
    </source>
</evidence>
<dbReference type="InterPro" id="IPR007110">
    <property type="entry name" value="Ig-like_dom"/>
</dbReference>
<comment type="subcellular location">
    <subcellularLocation>
        <location evidence="1">Membrane</location>
        <topology evidence="1">Single-pass type I membrane protein</topology>
    </subcellularLocation>
</comment>
<keyword evidence="2 10" id="KW-0812">Transmembrane</keyword>
<dbReference type="CDD" id="cd00096">
    <property type="entry name" value="Ig"/>
    <property type="match status" value="1"/>
</dbReference>
<keyword evidence="11" id="KW-0732">Signal</keyword>
<feature type="domain" description="Ig-like" evidence="12">
    <location>
        <begin position="256"/>
        <end position="326"/>
    </location>
</feature>
<evidence type="ECO:0000313" key="14">
    <source>
        <dbReference type="Proteomes" id="UP000827986"/>
    </source>
</evidence>
<evidence type="ECO:0000256" key="4">
    <source>
        <dbReference type="ARBA" id="ARBA00022989"/>
    </source>
</evidence>
<feature type="compositionally biased region" description="Basic and acidic residues" evidence="9">
    <location>
        <begin position="597"/>
        <end position="606"/>
    </location>
</feature>
<proteinExistence type="predicted"/>
<dbReference type="GO" id="GO:0005886">
    <property type="term" value="C:plasma membrane"/>
    <property type="evidence" value="ECO:0007669"/>
    <property type="project" value="TreeGrafter"/>
</dbReference>
<dbReference type="PANTHER" id="PTHR11973:SF17">
    <property type="entry name" value="BASAL CELL ADHESION MOLECULE"/>
    <property type="match status" value="1"/>
</dbReference>
<feature type="signal peptide" evidence="11">
    <location>
        <begin position="1"/>
        <end position="24"/>
    </location>
</feature>
<feature type="domain" description="Ig-like" evidence="12">
    <location>
        <begin position="20"/>
        <end position="133"/>
    </location>
</feature>
<dbReference type="Pfam" id="PF07686">
    <property type="entry name" value="V-set"/>
    <property type="match status" value="1"/>
</dbReference>
<dbReference type="SMART" id="SM00409">
    <property type="entry name" value="IG"/>
    <property type="match status" value="5"/>
</dbReference>
<dbReference type="Pfam" id="PF07679">
    <property type="entry name" value="I-set"/>
    <property type="match status" value="1"/>
</dbReference>
<feature type="domain" description="Ig-like" evidence="12">
    <location>
        <begin position="141"/>
        <end position="248"/>
    </location>
</feature>
<dbReference type="EMBL" id="JAHDVG010000593">
    <property type="protein sequence ID" value="KAH1164606.1"/>
    <property type="molecule type" value="Genomic_DNA"/>
</dbReference>
<dbReference type="AlphaFoldDB" id="A0A9D3WPQ5"/>
<comment type="caution">
    <text evidence="13">The sequence shown here is derived from an EMBL/GenBank/DDBJ whole genome shotgun (WGS) entry which is preliminary data.</text>
</comment>
<evidence type="ECO:0000256" key="6">
    <source>
        <dbReference type="ARBA" id="ARBA00023157"/>
    </source>
</evidence>
<evidence type="ECO:0000256" key="2">
    <source>
        <dbReference type="ARBA" id="ARBA00022692"/>
    </source>
</evidence>
<reference evidence="13" key="1">
    <citation type="submission" date="2021-09" db="EMBL/GenBank/DDBJ databases">
        <title>The genome of Mauremys mutica provides insights into the evolution of semi-aquatic lifestyle.</title>
        <authorList>
            <person name="Gong S."/>
            <person name="Gao Y."/>
        </authorList>
    </citation>
    <scope>NUCLEOTIDE SEQUENCE</scope>
    <source>
        <strain evidence="13">MM-2020</strain>
        <tissue evidence="13">Muscle</tissue>
    </source>
</reference>
<dbReference type="Pfam" id="PF13927">
    <property type="entry name" value="Ig_3"/>
    <property type="match status" value="1"/>
</dbReference>
<dbReference type="InterPro" id="IPR013783">
    <property type="entry name" value="Ig-like_fold"/>
</dbReference>
<evidence type="ECO:0000259" key="12">
    <source>
        <dbReference type="PROSITE" id="PS50835"/>
    </source>
</evidence>
<dbReference type="InterPro" id="IPR003598">
    <property type="entry name" value="Ig_sub2"/>
</dbReference>
<feature type="chain" id="PRO_5038780691" description="Ig-like domain-containing protein" evidence="11">
    <location>
        <begin position="25"/>
        <end position="699"/>
    </location>
</feature>
<dbReference type="InterPro" id="IPR013106">
    <property type="entry name" value="Ig_V-set"/>
</dbReference>
<keyword evidence="3" id="KW-0677">Repeat</keyword>
<dbReference type="Proteomes" id="UP000827986">
    <property type="component" value="Unassembled WGS sequence"/>
</dbReference>
<feature type="region of interest" description="Disordered" evidence="9">
    <location>
        <begin position="579"/>
        <end position="623"/>
    </location>
</feature>
<evidence type="ECO:0000256" key="5">
    <source>
        <dbReference type="ARBA" id="ARBA00023136"/>
    </source>
</evidence>
<dbReference type="Pfam" id="PF13895">
    <property type="entry name" value="Ig_2"/>
    <property type="match status" value="1"/>
</dbReference>
<keyword evidence="7" id="KW-0325">Glycoprotein</keyword>
<dbReference type="GO" id="GO:0005055">
    <property type="term" value="F:laminin receptor activity"/>
    <property type="evidence" value="ECO:0007669"/>
    <property type="project" value="TreeGrafter"/>
</dbReference>
<feature type="domain" description="Ig-like" evidence="12">
    <location>
        <begin position="333"/>
        <end position="428"/>
    </location>
</feature>
<dbReference type="PANTHER" id="PTHR11973">
    <property type="entry name" value="CELL SURFACE GLYCOPROTEIN MUC18-RELATED"/>
    <property type="match status" value="1"/>
</dbReference>